<gene>
    <name evidence="5" type="ORF">GRO02_07455</name>
</gene>
<keyword evidence="2" id="KW-0479">Metal-binding</keyword>
<dbReference type="CDD" id="cd12107">
    <property type="entry name" value="Hemerythrin"/>
    <property type="match status" value="1"/>
</dbReference>
<accession>A0A6F9MW91</accession>
<dbReference type="Gene3D" id="1.20.120.50">
    <property type="entry name" value="Hemerythrin-like"/>
    <property type="match status" value="1"/>
</dbReference>
<name>A0A6F9MW91_CAMJU</name>
<dbReference type="PROSITE" id="PS00550">
    <property type="entry name" value="HEMERYTHRINS"/>
    <property type="match status" value="1"/>
</dbReference>
<dbReference type="NCBIfam" id="TIGR02481">
    <property type="entry name" value="hemeryth_dom"/>
    <property type="match status" value="1"/>
</dbReference>
<dbReference type="InterPro" id="IPR012312">
    <property type="entry name" value="Hemerythrin-like"/>
</dbReference>
<evidence type="ECO:0000256" key="3">
    <source>
        <dbReference type="ARBA" id="ARBA00023004"/>
    </source>
</evidence>
<dbReference type="InterPro" id="IPR016131">
    <property type="entry name" value="Haemerythrin_Fe_BS"/>
</dbReference>
<dbReference type="AlphaFoldDB" id="A0A6F9MW91"/>
<evidence type="ECO:0000259" key="4">
    <source>
        <dbReference type="Pfam" id="PF01814"/>
    </source>
</evidence>
<dbReference type="InterPro" id="IPR012827">
    <property type="entry name" value="Hemerythrin_metal-bd"/>
</dbReference>
<keyword evidence="3" id="KW-0408">Iron</keyword>
<reference evidence="5" key="1">
    <citation type="submission" date="2020-01" db="EMBL/GenBank/DDBJ databases">
        <authorList>
            <consortium name="GenomeTrakr network: Whole genome sequencing for foodborne pathogen traceback"/>
        </authorList>
    </citation>
    <scope>NUCLEOTIDE SEQUENCE</scope>
    <source>
        <strain evidence="5">CFSAN096326</strain>
    </source>
</reference>
<comment type="similarity">
    <text evidence="1">Belongs to the hemerythrin family.</text>
</comment>
<dbReference type="EMBL" id="AANOQJ010000010">
    <property type="protein sequence ID" value="EDP8036941.1"/>
    <property type="molecule type" value="Genomic_DNA"/>
</dbReference>
<dbReference type="Pfam" id="PF01814">
    <property type="entry name" value="Hemerythrin"/>
    <property type="match status" value="1"/>
</dbReference>
<feature type="domain" description="Hemerythrin-like" evidence="4">
    <location>
        <begin position="4"/>
        <end position="110"/>
    </location>
</feature>
<evidence type="ECO:0000256" key="1">
    <source>
        <dbReference type="ARBA" id="ARBA00010587"/>
    </source>
</evidence>
<dbReference type="SUPFAM" id="SSF47188">
    <property type="entry name" value="Hemerythrin-like"/>
    <property type="match status" value="1"/>
</dbReference>
<organism evidence="5">
    <name type="scientific">Campylobacter jejuni</name>
    <dbReference type="NCBI Taxonomy" id="197"/>
    <lineage>
        <taxon>Bacteria</taxon>
        <taxon>Pseudomonadati</taxon>
        <taxon>Campylobacterota</taxon>
        <taxon>Epsilonproteobacteria</taxon>
        <taxon>Campylobacterales</taxon>
        <taxon>Campylobacteraceae</taxon>
        <taxon>Campylobacter</taxon>
    </lineage>
</organism>
<protein>
    <submittedName>
        <fullName evidence="5">Bacteriohemerythrin</fullName>
    </submittedName>
</protein>
<sequence>MYDELLDKQHLHLYKLSSKLSLMNKRCVSSKEIKAVLKELLALLSHHFADEEAFMRHIQYPDLSTHLHIHRRILMQIENIIISNSKFINVMTEGLDKVLRDLIHVHIIEEDIKVSLFYEQKFIYKK</sequence>
<dbReference type="GO" id="GO:0046872">
    <property type="term" value="F:metal ion binding"/>
    <property type="evidence" value="ECO:0007669"/>
    <property type="project" value="UniProtKB-KW"/>
</dbReference>
<evidence type="ECO:0000313" key="5">
    <source>
        <dbReference type="EMBL" id="EDP8036941.1"/>
    </source>
</evidence>
<comment type="caution">
    <text evidence="5">The sequence shown here is derived from an EMBL/GenBank/DDBJ whole genome shotgun (WGS) entry which is preliminary data.</text>
</comment>
<dbReference type="InterPro" id="IPR035938">
    <property type="entry name" value="Hemerythrin-like_sf"/>
</dbReference>
<evidence type="ECO:0000256" key="2">
    <source>
        <dbReference type="ARBA" id="ARBA00022723"/>
    </source>
</evidence>
<proteinExistence type="inferred from homology"/>